<feature type="transmembrane region" description="Helical" evidence="6">
    <location>
        <begin position="184"/>
        <end position="204"/>
    </location>
</feature>
<feature type="transmembrane region" description="Helical" evidence="6">
    <location>
        <begin position="273"/>
        <end position="291"/>
    </location>
</feature>
<evidence type="ECO:0000256" key="3">
    <source>
        <dbReference type="ARBA" id="ARBA00022989"/>
    </source>
</evidence>
<dbReference type="InterPro" id="IPR051617">
    <property type="entry name" value="UNC-93-like_regulator"/>
</dbReference>
<feature type="transmembrane region" description="Helical" evidence="6">
    <location>
        <begin position="235"/>
        <end position="253"/>
    </location>
</feature>
<dbReference type="InterPro" id="IPR036259">
    <property type="entry name" value="MFS_trans_sf"/>
</dbReference>
<reference evidence="8" key="1">
    <citation type="journal article" date="2007" name="Plant Cell">
        <title>Dothideomycete-plant interactions illuminated by genome sequencing and EST analysis of the wheat pathogen Stagonospora nodorum.</title>
        <authorList>
            <person name="Hane J.K."/>
            <person name="Lowe R.G."/>
            <person name="Solomon P.S."/>
            <person name="Tan K.C."/>
            <person name="Schoch C.L."/>
            <person name="Spatafora J.W."/>
            <person name="Crous P.W."/>
            <person name="Kodira C."/>
            <person name="Birren B.W."/>
            <person name="Galagan J.E."/>
            <person name="Torriani S.F."/>
            <person name="McDonald B.A."/>
            <person name="Oliver R.P."/>
        </authorList>
    </citation>
    <scope>NUCLEOTIDE SEQUENCE [LARGE SCALE GENOMIC DNA]</scope>
    <source>
        <strain evidence="8">SN15 / ATCC MYA-4574 / FGSC 10173</strain>
    </source>
</reference>
<feature type="region of interest" description="Disordered" evidence="5">
    <location>
        <begin position="1"/>
        <end position="36"/>
    </location>
</feature>
<dbReference type="GO" id="GO:0016020">
    <property type="term" value="C:membrane"/>
    <property type="evidence" value="ECO:0007669"/>
    <property type="project" value="UniProtKB-SubCell"/>
</dbReference>
<evidence type="ECO:0000256" key="2">
    <source>
        <dbReference type="ARBA" id="ARBA00022692"/>
    </source>
</evidence>
<name>Q0U2R1_PHANO</name>
<evidence type="ECO:0000256" key="4">
    <source>
        <dbReference type="ARBA" id="ARBA00023136"/>
    </source>
</evidence>
<organism evidence="7 8">
    <name type="scientific">Phaeosphaeria nodorum (strain SN15 / ATCC MYA-4574 / FGSC 10173)</name>
    <name type="common">Glume blotch fungus</name>
    <name type="synonym">Parastagonospora nodorum</name>
    <dbReference type="NCBI Taxonomy" id="321614"/>
    <lineage>
        <taxon>Eukaryota</taxon>
        <taxon>Fungi</taxon>
        <taxon>Dikarya</taxon>
        <taxon>Ascomycota</taxon>
        <taxon>Pezizomycotina</taxon>
        <taxon>Dothideomycetes</taxon>
        <taxon>Pleosporomycetidae</taxon>
        <taxon>Pleosporales</taxon>
        <taxon>Pleosporineae</taxon>
        <taxon>Phaeosphaeriaceae</taxon>
        <taxon>Parastagonospora</taxon>
    </lineage>
</organism>
<feature type="transmembrane region" description="Helical" evidence="6">
    <location>
        <begin position="59"/>
        <end position="77"/>
    </location>
</feature>
<dbReference type="VEuPathDB" id="FungiDB:JI435_139340"/>
<accession>Q0U2R1</accession>
<dbReference type="Gene3D" id="1.20.1250.20">
    <property type="entry name" value="MFS general substrate transporter like domains"/>
    <property type="match status" value="2"/>
</dbReference>
<feature type="compositionally biased region" description="Basic and acidic residues" evidence="5">
    <location>
        <begin position="22"/>
        <end position="31"/>
    </location>
</feature>
<evidence type="ECO:0000256" key="5">
    <source>
        <dbReference type="SAM" id="MobiDB-lite"/>
    </source>
</evidence>
<dbReference type="KEGG" id="pno:SNOG_13934"/>
<feature type="transmembrane region" description="Helical" evidence="6">
    <location>
        <begin position="347"/>
        <end position="368"/>
    </location>
</feature>
<dbReference type="AlphaFoldDB" id="Q0U2R1"/>
<dbReference type="GeneID" id="5981057"/>
<protein>
    <recommendedName>
        <fullName evidence="9">Major facilitator superfamily (MFS) profile domain-containing protein</fullName>
    </recommendedName>
</protein>
<dbReference type="InParanoid" id="Q0U2R1"/>
<feature type="transmembrane region" description="Helical" evidence="6">
    <location>
        <begin position="303"/>
        <end position="322"/>
    </location>
</feature>
<dbReference type="eggNOG" id="KOG3098">
    <property type="taxonomic scope" value="Eukaryota"/>
</dbReference>
<evidence type="ECO:0008006" key="9">
    <source>
        <dbReference type="Google" id="ProtNLM"/>
    </source>
</evidence>
<evidence type="ECO:0000256" key="6">
    <source>
        <dbReference type="SAM" id="Phobius"/>
    </source>
</evidence>
<evidence type="ECO:0000256" key="1">
    <source>
        <dbReference type="ARBA" id="ARBA00004141"/>
    </source>
</evidence>
<dbReference type="InterPro" id="IPR010291">
    <property type="entry name" value="Ion_channel_UNC-93"/>
</dbReference>
<feature type="transmembrane region" description="Helical" evidence="6">
    <location>
        <begin position="97"/>
        <end position="114"/>
    </location>
</feature>
<keyword evidence="3 6" id="KW-1133">Transmembrane helix</keyword>
<dbReference type="EMBL" id="CH445353">
    <property type="protein sequence ID" value="EAT78559.1"/>
    <property type="molecule type" value="Genomic_DNA"/>
</dbReference>
<dbReference type="SUPFAM" id="SSF103473">
    <property type="entry name" value="MFS general substrate transporter"/>
    <property type="match status" value="1"/>
</dbReference>
<dbReference type="PANTHER" id="PTHR23294:SF54">
    <property type="entry name" value="DUF895 DOMAIN MEMBRANE PROTEIN (AFU_ORTHOLOGUE AFUA_8G04110)"/>
    <property type="match status" value="1"/>
</dbReference>
<proteinExistence type="predicted"/>
<keyword evidence="4 6" id="KW-0472">Membrane</keyword>
<evidence type="ECO:0000313" key="8">
    <source>
        <dbReference type="Proteomes" id="UP000001055"/>
    </source>
</evidence>
<keyword evidence="2 6" id="KW-0812">Transmembrane</keyword>
<dbReference type="PANTHER" id="PTHR23294">
    <property type="entry name" value="ET TRANSLATION PRODUCT-RELATED"/>
    <property type="match status" value="1"/>
</dbReference>
<dbReference type="HOGENOM" id="CLU_030884_1_2_1"/>
<feature type="transmembrane region" description="Helical" evidence="6">
    <location>
        <begin position="407"/>
        <end position="429"/>
    </location>
</feature>
<dbReference type="OMA" id="RGFIWVI"/>
<dbReference type="Proteomes" id="UP000001055">
    <property type="component" value="Unassembled WGS sequence"/>
</dbReference>
<gene>
    <name evidence="7" type="ORF">SNOG_13934</name>
</gene>
<evidence type="ECO:0000313" key="7">
    <source>
        <dbReference type="EMBL" id="EAT78559.1"/>
    </source>
</evidence>
<dbReference type="Pfam" id="PF05978">
    <property type="entry name" value="UNC-93"/>
    <property type="match status" value="1"/>
</dbReference>
<sequence>MDTPLKPMLRGNLKPNAGVDCGTREADHHEGNVSNSASEAHIRHTLWPSFLPRYDNPSVQVTLVALVSFLCPGMWNALNGLGGGGLVDAKPANNANVALYSTFAVVGFFAGIVTNKLGVRATLSLGGFGYTLYSSSLLCYKHTENAGFLIFAGLQLGLCAGLFWTAQGMVMLSYPTEETKGKYIAWSWMIYNMGAVIGSAAKAVKRSDGSPVSLPQSPTWKSEVRGLTDTLKHDTYILLLFPMFFASNFFYPYQFNTFNLATFNIRTRSLNNTLYWLAEIGGSYLAGYALDSSRLRRSSRARIATGVLFVLIFTVWTGAFVWQRNRPHTIAGAIKKDFTDSDYAGPMLLYLAFGLFAAVWQTCLYWFLGALTNDNRKLANFAGFYKGVQSAGGAVSFRINTLAVSSVNELVVCWVLLAGSLLIAASTIIRKVHDRVE</sequence>
<dbReference type="RefSeq" id="XP_001804134.1">
    <property type="nucleotide sequence ID" value="XM_001804082.1"/>
</dbReference>
<feature type="transmembrane region" description="Helical" evidence="6">
    <location>
        <begin position="146"/>
        <end position="164"/>
    </location>
</feature>
<comment type="subcellular location">
    <subcellularLocation>
        <location evidence="1">Membrane</location>
        <topology evidence="1">Multi-pass membrane protein</topology>
    </subcellularLocation>
</comment>